<reference evidence="2" key="1">
    <citation type="submission" date="2020-03" db="EMBL/GenBank/DDBJ databases">
        <title>The deep terrestrial virosphere.</title>
        <authorList>
            <person name="Holmfeldt K."/>
            <person name="Nilsson E."/>
            <person name="Simone D."/>
            <person name="Lopez-Fernandez M."/>
            <person name="Wu X."/>
            <person name="de Brujin I."/>
            <person name="Lundin D."/>
            <person name="Andersson A."/>
            <person name="Bertilsson S."/>
            <person name="Dopson M."/>
        </authorList>
    </citation>
    <scope>NUCLEOTIDE SEQUENCE</scope>
    <source>
        <strain evidence="1">MM415A02830</strain>
        <strain evidence="2">MM415B03058</strain>
    </source>
</reference>
<gene>
    <name evidence="1" type="ORF">MM415A02830_0014</name>
    <name evidence="2" type="ORF">MM415B03058_0007</name>
</gene>
<proteinExistence type="predicted"/>
<name>A0A6M3KYB3_9ZZZZ</name>
<organism evidence="2">
    <name type="scientific">viral metagenome</name>
    <dbReference type="NCBI Taxonomy" id="1070528"/>
    <lineage>
        <taxon>unclassified sequences</taxon>
        <taxon>metagenomes</taxon>
        <taxon>organismal metagenomes</taxon>
    </lineage>
</organism>
<sequence>MSKSKMHKYELATHKTTEDRASNAILNEQISEWITKVREAGKFLDGDGVSSSIDRVADVLTSLILQTKQGKCPREVISGLVSRINVQVSLELAQKKLTRSNMNVTGKGS</sequence>
<dbReference type="EMBL" id="MT141935">
    <property type="protein sequence ID" value="QJA72246.1"/>
    <property type="molecule type" value="Genomic_DNA"/>
</dbReference>
<dbReference type="EMBL" id="MT142678">
    <property type="protein sequence ID" value="QJA87039.1"/>
    <property type="molecule type" value="Genomic_DNA"/>
</dbReference>
<evidence type="ECO:0000313" key="1">
    <source>
        <dbReference type="EMBL" id="QJA72246.1"/>
    </source>
</evidence>
<dbReference type="AlphaFoldDB" id="A0A6M3KYB3"/>
<protein>
    <submittedName>
        <fullName evidence="2">Uncharacterized protein</fullName>
    </submittedName>
</protein>
<evidence type="ECO:0000313" key="2">
    <source>
        <dbReference type="EMBL" id="QJA87039.1"/>
    </source>
</evidence>
<accession>A0A6M3KYB3</accession>